<protein>
    <submittedName>
        <fullName evidence="1">Uncharacterized protein</fullName>
    </submittedName>
</protein>
<name>A0A5U9KZK0_SALNE</name>
<dbReference type="AlphaFoldDB" id="A0A5U9KZK0"/>
<evidence type="ECO:0000313" key="1">
    <source>
        <dbReference type="EMBL" id="EBS2696665.1"/>
    </source>
</evidence>
<organism evidence="1">
    <name type="scientific">Salmonella newport</name>
    <dbReference type="NCBI Taxonomy" id="108619"/>
    <lineage>
        <taxon>Bacteria</taxon>
        <taxon>Pseudomonadati</taxon>
        <taxon>Pseudomonadota</taxon>
        <taxon>Gammaproteobacteria</taxon>
        <taxon>Enterobacterales</taxon>
        <taxon>Enterobacteriaceae</taxon>
        <taxon>Salmonella</taxon>
    </lineage>
</organism>
<reference evidence="1" key="1">
    <citation type="submission" date="2018-07" db="EMBL/GenBank/DDBJ databases">
        <authorList>
            <person name="Ashton P.M."/>
            <person name="Dallman T."/>
            <person name="Nair S."/>
            <person name="De Pinna E."/>
            <person name="Peters T."/>
            <person name="Grant K."/>
        </authorList>
    </citation>
    <scope>NUCLEOTIDE SEQUENCE [LARGE SCALE GENOMIC DNA]</scope>
    <source>
        <strain evidence="1">436933</strain>
    </source>
</reference>
<proteinExistence type="predicted"/>
<comment type="caution">
    <text evidence="1">The sequence shown here is derived from an EMBL/GenBank/DDBJ whole genome shotgun (WGS) entry which is preliminary data.</text>
</comment>
<gene>
    <name evidence="1" type="ORF">DRY71_28990</name>
</gene>
<sequence>MIYDWYIQQQAEAAYGLALDDEDFSWQFRGVASDHVNTFMLFKREKMLAVMETMLGSLESDE</sequence>
<accession>A0A5U9KZK0</accession>
<feature type="non-terminal residue" evidence="1">
    <location>
        <position position="62"/>
    </location>
</feature>
<dbReference type="Proteomes" id="UP000839726">
    <property type="component" value="Unassembled WGS sequence"/>
</dbReference>
<dbReference type="EMBL" id="AAGUYM010000140">
    <property type="protein sequence ID" value="EBS2696665.1"/>
    <property type="molecule type" value="Genomic_DNA"/>
</dbReference>